<reference evidence="20" key="1">
    <citation type="submission" date="2025-08" db="UniProtKB">
        <authorList>
            <consortium name="RefSeq"/>
        </authorList>
    </citation>
    <scope>IDENTIFICATION</scope>
    <source>
        <tissue evidence="20">Blood</tissue>
    </source>
</reference>
<dbReference type="Pfam" id="PF20636">
    <property type="entry name" value="SMN_G2-BD"/>
    <property type="match status" value="1"/>
</dbReference>
<evidence type="ECO:0000256" key="16">
    <source>
        <dbReference type="ARBA" id="ARBA00023273"/>
    </source>
</evidence>
<evidence type="ECO:0000256" key="7">
    <source>
        <dbReference type="ARBA" id="ARBA00022490"/>
    </source>
</evidence>
<dbReference type="SMART" id="SM00333">
    <property type="entry name" value="TUDOR"/>
    <property type="match status" value="1"/>
</dbReference>
<dbReference type="InterPro" id="IPR047313">
    <property type="entry name" value="SMN_C"/>
</dbReference>
<keyword evidence="14" id="KW-0508">mRNA splicing</keyword>
<evidence type="ECO:0000256" key="13">
    <source>
        <dbReference type="ARBA" id="ARBA00022902"/>
    </source>
</evidence>
<proteinExistence type="inferred from homology"/>
<evidence type="ECO:0000256" key="3">
    <source>
        <dbReference type="ARBA" id="ARBA00004463"/>
    </source>
</evidence>
<dbReference type="AlphaFoldDB" id="A0A9W3FX66"/>
<dbReference type="InterPro" id="IPR047298">
    <property type="entry name" value="Tudor_SMN_eumet"/>
</dbReference>
<keyword evidence="16" id="KW-0966">Cell projection</keyword>
<sequence>MALAGWSKADSIKMCCYPLSLGSILAGSWMWVKLDACPEGQHFKISKRASDRKSGHPQSAASALGPEVDHAKHVNPFRAIFQFLFPCGSCGREPPWLSKLDVLWPHLLRIGVKTRVPNVGCKPFTLLREKLQVIGFILYPFQSDDSDIWDDTALIKAYDKAVASFKHALKNGDISEASDKPKGTPKRKPAKKNKSQKKNNTTPLKQWKVGDKCSAIWSEDGCVYPATIASIDYKRETCVVVYTGYGNREEQNLSDILSPTSEVINNTEQNAQENENESQISTDESENSSRSPGNKPNNIKSKTAPWNSFLPPPPPMPGLGLGPGKPGLKFGGPPPPPPPPPPFLSCWLPPFPSGPPIIPPPPPICPDSLDDADALGSMLISWYMSGYHTGYYMGFRQNQKEGRCSHFN</sequence>
<dbReference type="CDD" id="cd20398">
    <property type="entry name" value="Tudor_SMN"/>
    <property type="match status" value="1"/>
</dbReference>
<evidence type="ECO:0000256" key="18">
    <source>
        <dbReference type="SAM" id="MobiDB-lite"/>
    </source>
</evidence>
<evidence type="ECO:0000256" key="15">
    <source>
        <dbReference type="ARBA" id="ARBA00023242"/>
    </source>
</evidence>
<protein>
    <submittedName>
        <fullName evidence="20">Survival of motor neuron protein-like</fullName>
    </submittedName>
</protein>
<keyword evidence="9" id="KW-0597">Phosphoprotein</keyword>
<dbReference type="InterPro" id="IPR002999">
    <property type="entry name" value="Tudor"/>
</dbReference>
<dbReference type="Gene3D" id="2.30.30.140">
    <property type="match status" value="1"/>
</dbReference>
<feature type="compositionally biased region" description="Basic residues" evidence="18">
    <location>
        <begin position="183"/>
        <end position="197"/>
    </location>
</feature>
<keyword evidence="13" id="KW-0524">Neurogenesis</keyword>
<evidence type="ECO:0000259" key="19">
    <source>
        <dbReference type="PROSITE" id="PS50304"/>
    </source>
</evidence>
<dbReference type="PROSITE" id="PS50304">
    <property type="entry name" value="TUDOR"/>
    <property type="match status" value="1"/>
</dbReference>
<dbReference type="Gene3D" id="3.40.190.10">
    <property type="entry name" value="Periplasmic binding protein-like II"/>
    <property type="match status" value="1"/>
</dbReference>
<gene>
    <name evidence="20" type="primary">LOC105064453</name>
</gene>
<feature type="region of interest" description="Disordered" evidence="18">
    <location>
        <begin position="174"/>
        <end position="204"/>
    </location>
</feature>
<evidence type="ECO:0000256" key="17">
    <source>
        <dbReference type="ARBA" id="ARBA00034695"/>
    </source>
</evidence>
<keyword evidence="10" id="KW-0507">mRNA processing</keyword>
<dbReference type="GO" id="GO:0030424">
    <property type="term" value="C:axon"/>
    <property type="evidence" value="ECO:0007669"/>
    <property type="project" value="UniProtKB-SubCell"/>
</dbReference>
<dbReference type="FunFam" id="3.40.190.10:FF:000110">
    <property type="entry name" value="Survival motor neuron protein 1"/>
    <property type="match status" value="1"/>
</dbReference>
<dbReference type="GO" id="GO:0006397">
    <property type="term" value="P:mRNA processing"/>
    <property type="evidence" value="ECO:0007669"/>
    <property type="project" value="UniProtKB-KW"/>
</dbReference>
<evidence type="ECO:0000256" key="10">
    <source>
        <dbReference type="ARBA" id="ARBA00022664"/>
    </source>
</evidence>
<feature type="compositionally biased region" description="Low complexity" evidence="18">
    <location>
        <begin position="269"/>
        <end position="279"/>
    </location>
</feature>
<dbReference type="CDD" id="cd22851">
    <property type="entry name" value="SMN_N"/>
    <property type="match status" value="1"/>
</dbReference>
<dbReference type="GO" id="GO:0043204">
    <property type="term" value="C:perikaryon"/>
    <property type="evidence" value="ECO:0007669"/>
    <property type="project" value="UniProtKB-SubCell"/>
</dbReference>
<dbReference type="Pfam" id="PF20635">
    <property type="entry name" value="SMN_YG-box"/>
    <property type="match status" value="1"/>
</dbReference>
<evidence type="ECO:0000313" key="20">
    <source>
        <dbReference type="RefSeq" id="XP_045368381.1"/>
    </source>
</evidence>
<evidence type="ECO:0000256" key="12">
    <source>
        <dbReference type="ARBA" id="ARBA00022884"/>
    </source>
</evidence>
<comment type="similarity">
    <text evidence="6">Belongs to the SMN family.</text>
</comment>
<dbReference type="InterPro" id="IPR049481">
    <property type="entry name" value="SMN_G2-BD"/>
</dbReference>
<dbReference type="PANTHER" id="PTHR39267">
    <property type="entry name" value="SURVIVAL MOTOR NEURON-LIKE PROTEIN 1"/>
    <property type="match status" value="1"/>
</dbReference>
<dbReference type="GO" id="GO:0008380">
    <property type="term" value="P:RNA splicing"/>
    <property type="evidence" value="ECO:0007669"/>
    <property type="project" value="UniProtKB-KW"/>
</dbReference>
<evidence type="ECO:0000256" key="6">
    <source>
        <dbReference type="ARBA" id="ARBA00005371"/>
    </source>
</evidence>
<keyword evidence="11" id="KW-0832">Ubl conjugation</keyword>
<evidence type="ECO:0000256" key="11">
    <source>
        <dbReference type="ARBA" id="ARBA00022843"/>
    </source>
</evidence>
<organism evidence="20">
    <name type="scientific">Camelus bactrianus</name>
    <name type="common">Bactrian camel</name>
    <dbReference type="NCBI Taxonomy" id="9837"/>
    <lineage>
        <taxon>Eukaryota</taxon>
        <taxon>Metazoa</taxon>
        <taxon>Chordata</taxon>
        <taxon>Craniata</taxon>
        <taxon>Vertebrata</taxon>
        <taxon>Euteleostomi</taxon>
        <taxon>Mammalia</taxon>
        <taxon>Eutheria</taxon>
        <taxon>Laurasiatheria</taxon>
        <taxon>Artiodactyla</taxon>
        <taxon>Tylopoda</taxon>
        <taxon>Camelidae</taxon>
        <taxon>Camelus</taxon>
    </lineage>
</organism>
<keyword evidence="12" id="KW-0694">RNA-binding</keyword>
<feature type="region of interest" description="Disordered" evidence="18">
    <location>
        <begin position="269"/>
        <end position="337"/>
    </location>
</feature>
<keyword evidence="7" id="KW-0963">Cytoplasm</keyword>
<dbReference type="GO" id="GO:0097504">
    <property type="term" value="C:Gemini of Cajal bodies"/>
    <property type="evidence" value="ECO:0007669"/>
    <property type="project" value="UniProtKB-SubCell"/>
</dbReference>
<dbReference type="GO" id="GO:0007399">
    <property type="term" value="P:nervous system development"/>
    <property type="evidence" value="ECO:0007669"/>
    <property type="project" value="UniProtKB-KW"/>
</dbReference>
<evidence type="ECO:0000256" key="14">
    <source>
        <dbReference type="ARBA" id="ARBA00023187"/>
    </source>
</evidence>
<dbReference type="SUPFAM" id="SSF63748">
    <property type="entry name" value="Tudor/PWWP/MBT"/>
    <property type="match status" value="1"/>
</dbReference>
<evidence type="ECO:0000256" key="4">
    <source>
        <dbReference type="ARBA" id="ARBA00004484"/>
    </source>
</evidence>
<dbReference type="GO" id="GO:0015030">
    <property type="term" value="C:Cajal body"/>
    <property type="evidence" value="ECO:0007669"/>
    <property type="project" value="UniProtKB-SubCell"/>
</dbReference>
<feature type="compositionally biased region" description="Polar residues" evidence="18">
    <location>
        <begin position="288"/>
        <end position="306"/>
    </location>
</feature>
<dbReference type="RefSeq" id="XP_045368381.1">
    <property type="nucleotide sequence ID" value="XM_045512425.1"/>
</dbReference>
<dbReference type="GO" id="GO:0003723">
    <property type="term" value="F:RNA binding"/>
    <property type="evidence" value="ECO:0007669"/>
    <property type="project" value="UniProtKB-KW"/>
</dbReference>
<evidence type="ECO:0000256" key="1">
    <source>
        <dbReference type="ARBA" id="ARBA00004216"/>
    </source>
</evidence>
<dbReference type="FunFam" id="2.30.30.140:FF:000038">
    <property type="entry name" value="Survival of motor neuron-related-splicing factor 30"/>
    <property type="match status" value="1"/>
</dbReference>
<dbReference type="InterPro" id="IPR010304">
    <property type="entry name" value="SMN_Tudor"/>
</dbReference>
<evidence type="ECO:0000256" key="5">
    <source>
        <dbReference type="ARBA" id="ARBA00004489"/>
    </source>
</evidence>
<dbReference type="CDD" id="cd22852">
    <property type="entry name" value="SMN_C"/>
    <property type="match status" value="1"/>
</dbReference>
<evidence type="ECO:0000256" key="8">
    <source>
        <dbReference type="ARBA" id="ARBA00022499"/>
    </source>
</evidence>
<evidence type="ECO:0000256" key="2">
    <source>
        <dbReference type="ARBA" id="ARBA00004408"/>
    </source>
</evidence>
<dbReference type="Pfam" id="PF06003">
    <property type="entry name" value="SMN_Tudor"/>
    <property type="match status" value="1"/>
</dbReference>
<evidence type="ECO:0000256" key="9">
    <source>
        <dbReference type="ARBA" id="ARBA00022553"/>
    </source>
</evidence>
<dbReference type="InterPro" id="IPR040424">
    <property type="entry name" value="Smn1"/>
</dbReference>
<comment type="subcellular location">
    <subcellularLocation>
        <location evidence="5">Cell projection</location>
        <location evidence="5">Axon</location>
    </subcellularLocation>
    <subcellularLocation>
        <location evidence="1">Cytoplasm</location>
        <location evidence="1">Myofibril</location>
        <location evidence="1">Sarcomere</location>
        <location evidence="1">Z line</location>
    </subcellularLocation>
    <subcellularLocation>
        <location evidence="3">Cytoplasmic granule</location>
    </subcellularLocation>
    <subcellularLocation>
        <location evidence="2">Nucleus</location>
        <location evidence="2">Cajal body</location>
    </subcellularLocation>
    <subcellularLocation>
        <location evidence="17">Nucleus</location>
        <location evidence="17">Gem</location>
    </subcellularLocation>
    <subcellularLocation>
        <location evidence="4">Perikaryon</location>
    </subcellularLocation>
</comment>
<accession>A0A9W3FX66</accession>
<name>A0A9W3FX66_CAMBA</name>
<feature type="domain" description="Tudor" evidence="19">
    <location>
        <begin position="206"/>
        <end position="266"/>
    </location>
</feature>
<dbReference type="PANTHER" id="PTHR39267:SF1">
    <property type="entry name" value="SURVIVAL MOTOR NEURON PROTEIN"/>
    <property type="match status" value="1"/>
</dbReference>
<keyword evidence="8" id="KW-1017">Isopeptide bond</keyword>
<keyword evidence="15" id="KW-0539">Nucleus</keyword>
<dbReference type="GO" id="GO:0030018">
    <property type="term" value="C:Z disc"/>
    <property type="evidence" value="ECO:0007669"/>
    <property type="project" value="UniProtKB-SubCell"/>
</dbReference>